<keyword evidence="1" id="KW-0812">Transmembrane</keyword>
<gene>
    <name evidence="2" type="ORF">CEPIT_LOCUS28425</name>
</gene>
<dbReference type="EMBL" id="CAMAPF010000948">
    <property type="protein sequence ID" value="CAH9127569.1"/>
    <property type="molecule type" value="Genomic_DNA"/>
</dbReference>
<organism evidence="2 3">
    <name type="scientific">Cuscuta epithymum</name>
    <dbReference type="NCBI Taxonomy" id="186058"/>
    <lineage>
        <taxon>Eukaryota</taxon>
        <taxon>Viridiplantae</taxon>
        <taxon>Streptophyta</taxon>
        <taxon>Embryophyta</taxon>
        <taxon>Tracheophyta</taxon>
        <taxon>Spermatophyta</taxon>
        <taxon>Magnoliopsida</taxon>
        <taxon>eudicotyledons</taxon>
        <taxon>Gunneridae</taxon>
        <taxon>Pentapetalae</taxon>
        <taxon>asterids</taxon>
        <taxon>lamiids</taxon>
        <taxon>Solanales</taxon>
        <taxon>Convolvulaceae</taxon>
        <taxon>Cuscuteae</taxon>
        <taxon>Cuscuta</taxon>
        <taxon>Cuscuta subgen. Cuscuta</taxon>
    </lineage>
</organism>
<sequence>MIWTNQMHDRYGTPIFKRVQELVTKLKSCTINQPPWIQSFRGYGRLYKLFIFYLVAVVLLHPETATSSALPEEIPSKKNFVSRVISSSSVDLARPSRFPLH</sequence>
<protein>
    <submittedName>
        <fullName evidence="2">Uncharacterized protein</fullName>
    </submittedName>
</protein>
<keyword evidence="1" id="KW-0472">Membrane</keyword>
<reference evidence="2" key="1">
    <citation type="submission" date="2022-07" db="EMBL/GenBank/DDBJ databases">
        <authorList>
            <person name="Macas J."/>
            <person name="Novak P."/>
            <person name="Neumann P."/>
        </authorList>
    </citation>
    <scope>NUCLEOTIDE SEQUENCE</scope>
</reference>
<accession>A0AAV0EWA9</accession>
<name>A0AAV0EWA9_9ASTE</name>
<dbReference type="AlphaFoldDB" id="A0AAV0EWA9"/>
<keyword evidence="1" id="KW-1133">Transmembrane helix</keyword>
<dbReference type="Proteomes" id="UP001152523">
    <property type="component" value="Unassembled WGS sequence"/>
</dbReference>
<comment type="caution">
    <text evidence="2">The sequence shown here is derived from an EMBL/GenBank/DDBJ whole genome shotgun (WGS) entry which is preliminary data.</text>
</comment>
<proteinExistence type="predicted"/>
<evidence type="ECO:0000256" key="1">
    <source>
        <dbReference type="SAM" id="Phobius"/>
    </source>
</evidence>
<keyword evidence="3" id="KW-1185">Reference proteome</keyword>
<evidence type="ECO:0000313" key="2">
    <source>
        <dbReference type="EMBL" id="CAH9127569.1"/>
    </source>
</evidence>
<feature type="transmembrane region" description="Helical" evidence="1">
    <location>
        <begin position="46"/>
        <end position="62"/>
    </location>
</feature>
<evidence type="ECO:0000313" key="3">
    <source>
        <dbReference type="Proteomes" id="UP001152523"/>
    </source>
</evidence>